<dbReference type="OrthoDB" id="2922289at2759"/>
<dbReference type="RefSeq" id="XP_001596830.1">
    <property type="nucleotide sequence ID" value="XM_001596780.1"/>
</dbReference>
<dbReference type="PANTHER" id="PTHR40788">
    <property type="entry name" value="CLR5 DOMAIN-CONTAINING PROTEIN-RELATED"/>
    <property type="match status" value="1"/>
</dbReference>
<dbReference type="AlphaFoldDB" id="A0A1D9Q2J0"/>
<organism evidence="1 2">
    <name type="scientific">Sclerotinia sclerotiorum (strain ATCC 18683 / 1980 / Ss-1)</name>
    <name type="common">White mold</name>
    <name type="synonym">Whetzelinia sclerotiorum</name>
    <dbReference type="NCBI Taxonomy" id="665079"/>
    <lineage>
        <taxon>Eukaryota</taxon>
        <taxon>Fungi</taxon>
        <taxon>Dikarya</taxon>
        <taxon>Ascomycota</taxon>
        <taxon>Pezizomycotina</taxon>
        <taxon>Leotiomycetes</taxon>
        <taxon>Helotiales</taxon>
        <taxon>Sclerotiniaceae</taxon>
        <taxon>Sclerotinia</taxon>
    </lineage>
</organism>
<dbReference type="Proteomes" id="UP000177798">
    <property type="component" value="Chromosome 4"/>
</dbReference>
<evidence type="ECO:0000313" key="2">
    <source>
        <dbReference type="Proteomes" id="UP000177798"/>
    </source>
</evidence>
<dbReference type="EMBL" id="CP017817">
    <property type="protein sequence ID" value="APA09147.1"/>
    <property type="molecule type" value="Genomic_DNA"/>
</dbReference>
<dbReference type="KEGG" id="ssl:SS1G_03053"/>
<sequence length="165" mass="18948">MQNYIFNTKYIRHISNILKGIIPLSMPGDGKFNYPPSTQPEAQPENTEVTPRLEAQRKVKIPHHLVRVFNTLFFQPGQNNTPGDVPWIEFLKAMVKIGFAAQKLYGSVRKFSPVSKEGEENTGADKSIQFHEPHPGVKISFNVARRMGRRLMRSFGWSSRMFEEE</sequence>
<gene>
    <name evidence="1" type="ORF">sscle_04g039170</name>
</gene>
<protein>
    <submittedName>
        <fullName evidence="1">Uncharacterized protein</fullName>
    </submittedName>
</protein>
<reference evidence="2" key="1">
    <citation type="journal article" date="2017" name="Genome Biol. Evol.">
        <title>The complete genome sequence of the phytopathogenic fungus Sclerotinia sclerotiorum reveals insights into the genome architecture of broad host range pathogens.</title>
        <authorList>
            <person name="Derbyshire M."/>
            <person name="Denton-Giles M."/>
            <person name="Hegedus D."/>
            <person name="Seifbarghy S."/>
            <person name="Rollins J."/>
            <person name="van Kan J."/>
            <person name="Seidl M.F."/>
            <person name="Faino L."/>
            <person name="Mbengue M."/>
            <person name="Navaud O."/>
            <person name="Raffaele S."/>
            <person name="Hammond-Kosack K."/>
            <person name="Heard S."/>
            <person name="Oliver R."/>
        </authorList>
    </citation>
    <scope>NUCLEOTIDE SEQUENCE [LARGE SCALE GENOMIC DNA]</scope>
    <source>
        <strain evidence="2">ATCC 18683 / 1980 / Ss-1</strain>
    </source>
</reference>
<proteinExistence type="predicted"/>
<evidence type="ECO:0000313" key="1">
    <source>
        <dbReference type="EMBL" id="APA09147.1"/>
    </source>
</evidence>
<accession>A0A1D9Q2J0</accession>
<dbReference type="VEuPathDB" id="FungiDB:sscle_04g039170"/>
<dbReference type="PANTHER" id="PTHR40788:SF1">
    <property type="entry name" value="IPA PROTEIN"/>
    <property type="match status" value="1"/>
</dbReference>
<name>A0A1D9Q2J0_SCLS1</name>